<sequence length="229" mass="25357">MNQSPTPPPPTPTRPAAAQHSQPPAPTLHGGRSQSQPPPARPPAKRQAPPHPHDIGEAETRRPTNQQRGDRSPCLCGRRQRQRLCLPGRAHVQDCSPQQALRQHRCSVVSRVGEHHWGLPACLPQPRAHNSLDGPIPNSASTPFLASPPSPAPSAPASPAEEEAHGRRRFSTKEFELCRVVSRVDDGLSVTMLHAYVVWVMETANDVSCLFIKLSHDLWIFLHMFDYWL</sequence>
<name>A0A8T0UMN7_PANVG</name>
<organism evidence="2 3">
    <name type="scientific">Panicum virgatum</name>
    <name type="common">Blackwell switchgrass</name>
    <dbReference type="NCBI Taxonomy" id="38727"/>
    <lineage>
        <taxon>Eukaryota</taxon>
        <taxon>Viridiplantae</taxon>
        <taxon>Streptophyta</taxon>
        <taxon>Embryophyta</taxon>
        <taxon>Tracheophyta</taxon>
        <taxon>Spermatophyta</taxon>
        <taxon>Magnoliopsida</taxon>
        <taxon>Liliopsida</taxon>
        <taxon>Poales</taxon>
        <taxon>Poaceae</taxon>
        <taxon>PACMAD clade</taxon>
        <taxon>Panicoideae</taxon>
        <taxon>Panicodae</taxon>
        <taxon>Paniceae</taxon>
        <taxon>Panicinae</taxon>
        <taxon>Panicum</taxon>
        <taxon>Panicum sect. Hiantes</taxon>
    </lineage>
</organism>
<evidence type="ECO:0000313" key="2">
    <source>
        <dbReference type="EMBL" id="KAG2623840.1"/>
    </source>
</evidence>
<dbReference type="Proteomes" id="UP000823388">
    <property type="component" value="Chromosome 3K"/>
</dbReference>
<protein>
    <submittedName>
        <fullName evidence="2">Uncharacterized protein</fullName>
    </submittedName>
</protein>
<feature type="compositionally biased region" description="Pro residues" evidence="1">
    <location>
        <begin position="146"/>
        <end position="156"/>
    </location>
</feature>
<proteinExistence type="predicted"/>
<accession>A0A8T0UMN7</accession>
<evidence type="ECO:0000256" key="1">
    <source>
        <dbReference type="SAM" id="MobiDB-lite"/>
    </source>
</evidence>
<gene>
    <name evidence="2" type="ORF">PVAP13_3KG083127</name>
</gene>
<reference evidence="2" key="1">
    <citation type="submission" date="2020-05" db="EMBL/GenBank/DDBJ databases">
        <title>WGS assembly of Panicum virgatum.</title>
        <authorList>
            <person name="Lovell J.T."/>
            <person name="Jenkins J."/>
            <person name="Shu S."/>
            <person name="Juenger T.E."/>
            <person name="Schmutz J."/>
        </authorList>
    </citation>
    <scope>NUCLEOTIDE SEQUENCE</scope>
    <source>
        <strain evidence="2">AP13</strain>
    </source>
</reference>
<feature type="region of interest" description="Disordered" evidence="1">
    <location>
        <begin position="130"/>
        <end position="167"/>
    </location>
</feature>
<feature type="region of interest" description="Disordered" evidence="1">
    <location>
        <begin position="1"/>
        <end position="74"/>
    </location>
</feature>
<evidence type="ECO:0000313" key="3">
    <source>
        <dbReference type="Proteomes" id="UP000823388"/>
    </source>
</evidence>
<feature type="compositionally biased region" description="Pro residues" evidence="1">
    <location>
        <begin position="1"/>
        <end position="13"/>
    </location>
</feature>
<keyword evidence="3" id="KW-1185">Reference proteome</keyword>
<comment type="caution">
    <text evidence="2">The sequence shown here is derived from an EMBL/GenBank/DDBJ whole genome shotgun (WGS) entry which is preliminary data.</text>
</comment>
<feature type="compositionally biased region" description="Basic and acidic residues" evidence="1">
    <location>
        <begin position="51"/>
        <end position="62"/>
    </location>
</feature>
<dbReference type="EMBL" id="CM029041">
    <property type="protein sequence ID" value="KAG2623840.1"/>
    <property type="molecule type" value="Genomic_DNA"/>
</dbReference>
<dbReference type="AlphaFoldDB" id="A0A8T0UMN7"/>